<organism evidence="2 3">
    <name type="scientific">Phytophthora fragariaefolia</name>
    <dbReference type="NCBI Taxonomy" id="1490495"/>
    <lineage>
        <taxon>Eukaryota</taxon>
        <taxon>Sar</taxon>
        <taxon>Stramenopiles</taxon>
        <taxon>Oomycota</taxon>
        <taxon>Peronosporomycetes</taxon>
        <taxon>Peronosporales</taxon>
        <taxon>Peronosporaceae</taxon>
        <taxon>Phytophthora</taxon>
    </lineage>
</organism>
<dbReference type="EMBL" id="BSXT01001577">
    <property type="protein sequence ID" value="GMF43650.1"/>
    <property type="molecule type" value="Genomic_DNA"/>
</dbReference>
<feature type="region of interest" description="Disordered" evidence="1">
    <location>
        <begin position="47"/>
        <end position="74"/>
    </location>
</feature>
<accession>A0A9W6XR24</accession>
<reference evidence="2" key="1">
    <citation type="submission" date="2023-04" db="EMBL/GenBank/DDBJ databases">
        <title>Phytophthora fragariaefolia NBRC 109709.</title>
        <authorList>
            <person name="Ichikawa N."/>
            <person name="Sato H."/>
            <person name="Tonouchi N."/>
        </authorList>
    </citation>
    <scope>NUCLEOTIDE SEQUENCE</scope>
    <source>
        <strain evidence="2">NBRC 109709</strain>
    </source>
</reference>
<evidence type="ECO:0000256" key="1">
    <source>
        <dbReference type="SAM" id="MobiDB-lite"/>
    </source>
</evidence>
<dbReference type="AlphaFoldDB" id="A0A9W6XR24"/>
<gene>
    <name evidence="2" type="ORF">Pfra01_001484000</name>
</gene>
<evidence type="ECO:0000313" key="3">
    <source>
        <dbReference type="Proteomes" id="UP001165121"/>
    </source>
</evidence>
<dbReference type="OrthoDB" id="116472at2759"/>
<keyword evidence="3" id="KW-1185">Reference proteome</keyword>
<protein>
    <submittedName>
        <fullName evidence="2">Unnamed protein product</fullName>
    </submittedName>
</protein>
<evidence type="ECO:0000313" key="2">
    <source>
        <dbReference type="EMBL" id="GMF43650.1"/>
    </source>
</evidence>
<sequence>MTMKSEESVSLTQDAETDILNGDFVLAEFLHEMDELEQLQALVPSLDAGSPLTNAEPMVTPTTPPEPSKRRSTSWLRRKQELQALRNESEALEARLVSLQMCCAQNSSQQTISPPTEELEMWKSVAAIARQETQMAQDENERLKHELLARGRVFEMLQAQLVVAESRKQQLLDSAMAFTNGLRIGMFTSRRLCCDNGDVFDILEKRINTRLDEFCAIVHDTRRSMHECNAEKVKVCRQDEHDEATVEIKHTRLLPFGEDATAKYVWQYIEAGGKADIRVARSSPDMLGLVTHHKLSLGNMVGVSVDVHTVIKRFAVAAGMVALVE</sequence>
<proteinExistence type="predicted"/>
<comment type="caution">
    <text evidence="2">The sequence shown here is derived from an EMBL/GenBank/DDBJ whole genome shotgun (WGS) entry which is preliminary data.</text>
</comment>
<name>A0A9W6XR24_9STRA</name>
<dbReference type="Proteomes" id="UP001165121">
    <property type="component" value="Unassembled WGS sequence"/>
</dbReference>